<organism evidence="1 2">
    <name type="scientific">Chrysochromulina tobinii</name>
    <dbReference type="NCBI Taxonomy" id="1460289"/>
    <lineage>
        <taxon>Eukaryota</taxon>
        <taxon>Haptista</taxon>
        <taxon>Haptophyta</taxon>
        <taxon>Prymnesiophyceae</taxon>
        <taxon>Prymnesiales</taxon>
        <taxon>Chrysochromulinaceae</taxon>
        <taxon>Chrysochromulina</taxon>
    </lineage>
</organism>
<dbReference type="AlphaFoldDB" id="A0A0M0JYX2"/>
<sequence>MSSRTARELLKERSRWELARRNAERERAWDATPMRYVPANLRGLKPITSEPWSRDAAVFAQKTGSFEKQYNAAMDGGSVEEYNDESILDSNNGYKSHITATGLERNASLAFGGGDGKPMWDSSPMRYCPHVLRGISPVTREPWCVDEKIYNRDTTRDTTMDERAGGGALDLGSISHATRAKNRQVDRPGFYMPNWEKWAAMLSA</sequence>
<name>A0A0M0JYX2_9EUKA</name>
<protein>
    <submittedName>
        <fullName evidence="1">Uncharacterized protein</fullName>
    </submittedName>
</protein>
<accession>A0A0M0JYX2</accession>
<proteinExistence type="predicted"/>
<dbReference type="Proteomes" id="UP000037460">
    <property type="component" value="Unassembled WGS sequence"/>
</dbReference>
<evidence type="ECO:0000313" key="2">
    <source>
        <dbReference type="Proteomes" id="UP000037460"/>
    </source>
</evidence>
<dbReference type="EMBL" id="JWZX01002001">
    <property type="protein sequence ID" value="KOO31497.1"/>
    <property type="molecule type" value="Genomic_DNA"/>
</dbReference>
<comment type="caution">
    <text evidence="1">The sequence shown here is derived from an EMBL/GenBank/DDBJ whole genome shotgun (WGS) entry which is preliminary data.</text>
</comment>
<gene>
    <name evidence="1" type="ORF">Ctob_011070</name>
</gene>
<evidence type="ECO:0000313" key="1">
    <source>
        <dbReference type="EMBL" id="KOO31497.1"/>
    </source>
</evidence>
<keyword evidence="2" id="KW-1185">Reference proteome</keyword>
<reference evidence="2" key="1">
    <citation type="journal article" date="2015" name="PLoS Genet.">
        <title>Genome Sequence and Transcriptome Analyses of Chrysochromulina tobin: Metabolic Tools for Enhanced Algal Fitness in the Prominent Order Prymnesiales (Haptophyceae).</title>
        <authorList>
            <person name="Hovde B.T."/>
            <person name="Deodato C.R."/>
            <person name="Hunsperger H.M."/>
            <person name="Ryken S.A."/>
            <person name="Yost W."/>
            <person name="Jha R.K."/>
            <person name="Patterson J."/>
            <person name="Monnat R.J. Jr."/>
            <person name="Barlow S.B."/>
            <person name="Starkenburg S.R."/>
            <person name="Cattolico R.A."/>
        </authorList>
    </citation>
    <scope>NUCLEOTIDE SEQUENCE</scope>
    <source>
        <strain evidence="2">CCMP291</strain>
    </source>
</reference>